<dbReference type="SFLD" id="SFLDF00027">
    <property type="entry name" value="p-type_atpase"/>
    <property type="match status" value="1"/>
</dbReference>
<evidence type="ECO:0000256" key="23">
    <source>
        <dbReference type="ARBA" id="ARBA00055366"/>
    </source>
</evidence>
<dbReference type="InterPro" id="IPR008250">
    <property type="entry name" value="ATPase_P-typ_transduc_dom_A_sf"/>
</dbReference>
<name>A0A6I6UUZ1_9BACI</name>
<dbReference type="PRINTS" id="PR00942">
    <property type="entry name" value="CUATPASEI"/>
</dbReference>
<dbReference type="EMBL" id="CP047394">
    <property type="protein sequence ID" value="QHE62882.1"/>
    <property type="molecule type" value="Genomic_DNA"/>
</dbReference>
<dbReference type="InterPro" id="IPR023298">
    <property type="entry name" value="ATPase_P-typ_TM_dom_sf"/>
</dbReference>
<evidence type="ECO:0000256" key="22">
    <source>
        <dbReference type="ARBA" id="ARBA00049289"/>
    </source>
</evidence>
<dbReference type="PRINTS" id="PR00943">
    <property type="entry name" value="CUATPASE"/>
</dbReference>
<dbReference type="AlphaFoldDB" id="A0A6I6UUZ1"/>
<dbReference type="InterPro" id="IPR023214">
    <property type="entry name" value="HAD_sf"/>
</dbReference>
<evidence type="ECO:0000256" key="20">
    <source>
        <dbReference type="ARBA" id="ARBA00029719"/>
    </source>
</evidence>
<dbReference type="GO" id="GO:0140581">
    <property type="term" value="F:P-type monovalent copper transporter activity"/>
    <property type="evidence" value="ECO:0007669"/>
    <property type="project" value="UniProtKB-EC"/>
</dbReference>
<evidence type="ECO:0000256" key="1">
    <source>
        <dbReference type="ARBA" id="ARBA00004651"/>
    </source>
</evidence>
<evidence type="ECO:0000313" key="26">
    <source>
        <dbReference type="EMBL" id="QHE62882.1"/>
    </source>
</evidence>
<feature type="transmembrane region" description="Helical" evidence="24">
    <location>
        <begin position="450"/>
        <end position="472"/>
    </location>
</feature>
<proteinExistence type="inferred from homology"/>
<dbReference type="Pfam" id="PF00122">
    <property type="entry name" value="E1-E2_ATPase"/>
    <property type="match status" value="1"/>
</dbReference>
<keyword evidence="19 24" id="KW-0472">Membrane</keyword>
<dbReference type="Gene3D" id="2.70.150.10">
    <property type="entry name" value="Calcium-transporting ATPase, cytoplasmic transduction domain A"/>
    <property type="match status" value="1"/>
</dbReference>
<feature type="transmembrane region" description="Helical" evidence="24">
    <location>
        <begin position="165"/>
        <end position="190"/>
    </location>
</feature>
<evidence type="ECO:0000256" key="16">
    <source>
        <dbReference type="ARBA" id="ARBA00022989"/>
    </source>
</evidence>
<dbReference type="Proteomes" id="UP000465062">
    <property type="component" value="Chromosome"/>
</dbReference>
<comment type="function">
    <text evidence="23">Involved in copper export.</text>
</comment>
<reference evidence="26 27" key="1">
    <citation type="submission" date="2019-06" db="EMBL/GenBank/DDBJ databases">
        <title>An operon consisting of a P-type ATPase gene and a transcriptional regular gene given the different cadmium resistance in Bacillus vietamensis 151-6 and Bacillus marisflavi 151-25.</title>
        <authorList>
            <person name="Yu X."/>
        </authorList>
    </citation>
    <scope>NUCLEOTIDE SEQUENCE [LARGE SCALE GENOMIC DNA]</scope>
    <source>
        <strain evidence="26 27">151-6</strain>
    </source>
</reference>
<evidence type="ECO:0000256" key="18">
    <source>
        <dbReference type="ARBA" id="ARBA00023065"/>
    </source>
</evidence>
<keyword evidence="7" id="KW-0597">Phosphoprotein</keyword>
<keyword evidence="13 24" id="KW-0067">ATP-binding</keyword>
<dbReference type="NCBIfam" id="TIGR01525">
    <property type="entry name" value="ATPase-IB_hvy"/>
    <property type="match status" value="1"/>
</dbReference>
<dbReference type="Gene3D" id="3.40.1110.10">
    <property type="entry name" value="Calcium-transporting ATPase, cytoplasmic domain N"/>
    <property type="match status" value="1"/>
</dbReference>
<feature type="domain" description="HMA" evidence="25">
    <location>
        <begin position="6"/>
        <end position="72"/>
    </location>
</feature>
<evidence type="ECO:0000256" key="10">
    <source>
        <dbReference type="ARBA" id="ARBA00022737"/>
    </source>
</evidence>
<dbReference type="PROSITE" id="PS01047">
    <property type="entry name" value="HMA_1"/>
    <property type="match status" value="2"/>
</dbReference>
<dbReference type="SUPFAM" id="SSF56784">
    <property type="entry name" value="HAD-like"/>
    <property type="match status" value="1"/>
</dbReference>
<dbReference type="PANTHER" id="PTHR43520:SF8">
    <property type="entry name" value="P-TYPE CU(+) TRANSPORTER"/>
    <property type="match status" value="1"/>
</dbReference>
<dbReference type="SFLD" id="SFLDS00003">
    <property type="entry name" value="Haloacid_Dehalogenase"/>
    <property type="match status" value="1"/>
</dbReference>
<evidence type="ECO:0000256" key="8">
    <source>
        <dbReference type="ARBA" id="ARBA00022692"/>
    </source>
</evidence>
<evidence type="ECO:0000256" key="24">
    <source>
        <dbReference type="RuleBase" id="RU362081"/>
    </source>
</evidence>
<protein>
    <recommendedName>
        <fullName evidence="4">Copper-exporting P-type ATPase</fullName>
        <ecNumber evidence="3">7.2.2.8</ecNumber>
    </recommendedName>
    <alternativeName>
        <fullName evidence="20">Copper-exporting P-type ATPase A</fullName>
    </alternativeName>
    <alternativeName>
        <fullName evidence="21">Cu(+)-exporting ATPase</fullName>
    </alternativeName>
</protein>
<dbReference type="SUPFAM" id="SSF55008">
    <property type="entry name" value="HMA, heavy metal-associated domain"/>
    <property type="match status" value="2"/>
</dbReference>
<keyword evidence="15" id="KW-1278">Translocase</keyword>
<dbReference type="NCBIfam" id="TIGR01494">
    <property type="entry name" value="ATPase_P-type"/>
    <property type="match status" value="1"/>
</dbReference>
<comment type="catalytic activity">
    <reaction evidence="22">
        <text>Cu(+)(in) + ATP + H2O = Cu(+)(out) + ADP + phosphate + H(+)</text>
        <dbReference type="Rhea" id="RHEA:25792"/>
        <dbReference type="ChEBI" id="CHEBI:15377"/>
        <dbReference type="ChEBI" id="CHEBI:15378"/>
        <dbReference type="ChEBI" id="CHEBI:30616"/>
        <dbReference type="ChEBI" id="CHEBI:43474"/>
        <dbReference type="ChEBI" id="CHEBI:49552"/>
        <dbReference type="ChEBI" id="CHEBI:456216"/>
        <dbReference type="EC" id="7.2.2.8"/>
    </reaction>
</comment>
<keyword evidence="12" id="KW-0187">Copper transport</keyword>
<feature type="transmembrane region" description="Helical" evidence="24">
    <location>
        <begin position="759"/>
        <end position="776"/>
    </location>
</feature>
<keyword evidence="17" id="KW-0186">Copper</keyword>
<dbReference type="Pfam" id="PF00403">
    <property type="entry name" value="HMA"/>
    <property type="match status" value="2"/>
</dbReference>
<dbReference type="NCBIfam" id="TIGR01511">
    <property type="entry name" value="ATPase-IB1_Cu"/>
    <property type="match status" value="1"/>
</dbReference>
<dbReference type="Pfam" id="PF00702">
    <property type="entry name" value="Hydrolase"/>
    <property type="match status" value="1"/>
</dbReference>
<feature type="transmembrane region" description="Helical" evidence="24">
    <location>
        <begin position="202"/>
        <end position="221"/>
    </location>
</feature>
<dbReference type="SUPFAM" id="SSF81653">
    <property type="entry name" value="Calcium ATPase, transduction domain A"/>
    <property type="match status" value="1"/>
</dbReference>
<dbReference type="InterPro" id="IPR023299">
    <property type="entry name" value="ATPase_P-typ_cyto_dom_N"/>
</dbReference>
<comment type="subcellular location">
    <subcellularLocation>
        <location evidence="1">Cell membrane</location>
        <topology evidence="1">Multi-pass membrane protein</topology>
    </subcellularLocation>
</comment>
<dbReference type="InterPro" id="IPR036412">
    <property type="entry name" value="HAD-like_sf"/>
</dbReference>
<dbReference type="InterPro" id="IPR018303">
    <property type="entry name" value="ATPase_P-typ_P_site"/>
</dbReference>
<evidence type="ECO:0000256" key="13">
    <source>
        <dbReference type="ARBA" id="ARBA00022840"/>
    </source>
</evidence>
<evidence type="ECO:0000256" key="14">
    <source>
        <dbReference type="ARBA" id="ARBA00022842"/>
    </source>
</evidence>
<evidence type="ECO:0000256" key="4">
    <source>
        <dbReference type="ARBA" id="ARBA00015102"/>
    </source>
</evidence>
<gene>
    <name evidence="26" type="ORF">FHE72_19135</name>
</gene>
<dbReference type="PANTHER" id="PTHR43520">
    <property type="entry name" value="ATP7, ISOFORM B"/>
    <property type="match status" value="1"/>
</dbReference>
<feature type="domain" description="HMA" evidence="25">
    <location>
        <begin position="74"/>
        <end position="140"/>
    </location>
</feature>
<evidence type="ECO:0000256" key="21">
    <source>
        <dbReference type="ARBA" id="ARBA00033239"/>
    </source>
</evidence>
<keyword evidence="10" id="KW-0677">Repeat</keyword>
<evidence type="ECO:0000256" key="19">
    <source>
        <dbReference type="ARBA" id="ARBA00023136"/>
    </source>
</evidence>
<comment type="similarity">
    <text evidence="2 24">Belongs to the cation transport ATPase (P-type) (TC 3.A.3) family. Type IB subfamily.</text>
</comment>
<dbReference type="SUPFAM" id="SSF81665">
    <property type="entry name" value="Calcium ATPase, transmembrane domain M"/>
    <property type="match status" value="1"/>
</dbReference>
<evidence type="ECO:0000256" key="2">
    <source>
        <dbReference type="ARBA" id="ARBA00006024"/>
    </source>
</evidence>
<dbReference type="InterPro" id="IPR036163">
    <property type="entry name" value="HMA_dom_sf"/>
</dbReference>
<dbReference type="InterPro" id="IPR059000">
    <property type="entry name" value="ATPase_P-type_domA"/>
</dbReference>
<dbReference type="NCBIfam" id="TIGR00003">
    <property type="entry name" value="copper ion binding protein"/>
    <property type="match status" value="2"/>
</dbReference>
<dbReference type="Gene3D" id="3.30.70.100">
    <property type="match status" value="2"/>
</dbReference>
<evidence type="ECO:0000256" key="11">
    <source>
        <dbReference type="ARBA" id="ARBA00022741"/>
    </source>
</evidence>
<evidence type="ECO:0000256" key="15">
    <source>
        <dbReference type="ARBA" id="ARBA00022967"/>
    </source>
</evidence>
<dbReference type="EC" id="7.2.2.8" evidence="3"/>
<dbReference type="FunFam" id="3.30.70.100:FF:000005">
    <property type="entry name" value="Copper-exporting P-type ATPase A"/>
    <property type="match status" value="2"/>
</dbReference>
<feature type="transmembrane region" description="Helical" evidence="24">
    <location>
        <begin position="418"/>
        <end position="438"/>
    </location>
</feature>
<feature type="transmembrane region" description="Helical" evidence="24">
    <location>
        <begin position="233"/>
        <end position="251"/>
    </location>
</feature>
<keyword evidence="8 24" id="KW-0812">Transmembrane</keyword>
<evidence type="ECO:0000256" key="5">
    <source>
        <dbReference type="ARBA" id="ARBA00022448"/>
    </source>
</evidence>
<feature type="transmembrane region" description="Helical" evidence="24">
    <location>
        <begin position="263"/>
        <end position="281"/>
    </location>
</feature>
<dbReference type="InterPro" id="IPR027256">
    <property type="entry name" value="P-typ_ATPase_IB"/>
</dbReference>
<dbReference type="FunFam" id="3.40.50.1000:FF:000144">
    <property type="entry name" value="copper-transporting ATPase 1 isoform X2"/>
    <property type="match status" value="1"/>
</dbReference>
<dbReference type="GO" id="GO:0005507">
    <property type="term" value="F:copper ion binding"/>
    <property type="evidence" value="ECO:0007669"/>
    <property type="project" value="InterPro"/>
</dbReference>
<accession>A0A6I6UUZ1</accession>
<dbReference type="InterPro" id="IPR017969">
    <property type="entry name" value="Heavy-metal-associated_CS"/>
</dbReference>
<keyword evidence="16 24" id="KW-1133">Transmembrane helix</keyword>
<dbReference type="FunFam" id="2.70.150.10:FF:000002">
    <property type="entry name" value="Copper-transporting ATPase 1, putative"/>
    <property type="match status" value="1"/>
</dbReference>
<dbReference type="GO" id="GO:0005524">
    <property type="term" value="F:ATP binding"/>
    <property type="evidence" value="ECO:0007669"/>
    <property type="project" value="UniProtKB-UniRule"/>
</dbReference>
<dbReference type="Gene3D" id="3.40.50.1000">
    <property type="entry name" value="HAD superfamily/HAD-like"/>
    <property type="match status" value="1"/>
</dbReference>
<dbReference type="RefSeq" id="WP_159362681.1">
    <property type="nucleotide sequence ID" value="NZ_CP047394.1"/>
</dbReference>
<dbReference type="PRINTS" id="PR00119">
    <property type="entry name" value="CATATPASE"/>
</dbReference>
<keyword evidence="11 24" id="KW-0547">Nucleotide-binding</keyword>
<dbReference type="InterPro" id="IPR006121">
    <property type="entry name" value="HMA_dom"/>
</dbReference>
<dbReference type="PROSITE" id="PS50846">
    <property type="entry name" value="HMA_2"/>
    <property type="match status" value="2"/>
</dbReference>
<sequence length="807" mass="86835">MTDNSKEFNMQITGMTCAACARRIEKGLTKLEGVKNATVNLALEKATVAFDSKNVNESKIQEKIKDLGFDLVTEKVEISISGMTCAACSTRIEKGLNKLDGVFKATVNLALETATVEYNPSTLTVNDLMKKIEKLGYGARENIDTNQQAAVDHRLKEIENQKGKFVFSTILSMPLLWAMVSHFEFTSFIYLPEMFMNPWVQFALATPVQFIIGKQFYVGAYKALKNKSANMDVLVALGTSAAYFYSIYLSIQSIGSTEHMVSLYFETSAVLITLIILGKLFEVKAKGRSSEAIKKLMGLQAKTATVLRKGEELELPLEEVLVEDIVYIKPGEKIPVDGVVIEGKSAIDESMLTGESVPIDKSEGDEVIGSTLNKNGFLKVRATKVGKDTALAQIIKVVEQAQGSKAPIQRLADKISGVFVPVVVVIAIITFFTWYIWATPGNFAESLEKMIAVLVIACPCALGLATPTSIMAGSGRAAEHGILFKGGEHLETTYRISTVVLDKTGTVTNGNPVLTDVITHQDIDETEFLTLVGAAEKPSEHPLAISIVEGIREKGINLDANVEFEAVPGFGVIAKVDSNNVLIGTIKLMNKEGVSIGGKVLQIKNQLEQAGKTAMLVAINGQYAGLVAVADTIKNTSKEAIERLKDMGLEVIMMTGDNRQTANAIAKEAGISQVIAEVLPEGKAEEVIKLQKKGKKVAMVGDGINDAPALAVADIGMAIGTGTDVAMAAADITLIRGDLNSIADAIRMSQKTIINIKQNLFWAFAYNTLGIPIAALGFLAPWLAGAAMAFSSVSVVLNALRLQRVKL</sequence>
<dbReference type="CDD" id="cd02094">
    <property type="entry name" value="P-type_ATPase_Cu-like"/>
    <property type="match status" value="1"/>
</dbReference>
<keyword evidence="14" id="KW-0460">Magnesium</keyword>
<evidence type="ECO:0000256" key="9">
    <source>
        <dbReference type="ARBA" id="ARBA00022723"/>
    </source>
</evidence>
<dbReference type="InterPro" id="IPR006122">
    <property type="entry name" value="HMA_Cu_ion-bd"/>
</dbReference>
<dbReference type="GO" id="GO:0005886">
    <property type="term" value="C:plasma membrane"/>
    <property type="evidence" value="ECO:0007669"/>
    <property type="project" value="UniProtKB-SubCell"/>
</dbReference>
<dbReference type="GO" id="GO:0055070">
    <property type="term" value="P:copper ion homeostasis"/>
    <property type="evidence" value="ECO:0007669"/>
    <property type="project" value="TreeGrafter"/>
</dbReference>
<organism evidence="26 27">
    <name type="scientific">Rossellomorea vietnamensis</name>
    <dbReference type="NCBI Taxonomy" id="218284"/>
    <lineage>
        <taxon>Bacteria</taxon>
        <taxon>Bacillati</taxon>
        <taxon>Bacillota</taxon>
        <taxon>Bacilli</taxon>
        <taxon>Bacillales</taxon>
        <taxon>Bacillaceae</taxon>
        <taxon>Rossellomorea</taxon>
    </lineage>
</organism>
<evidence type="ECO:0000256" key="12">
    <source>
        <dbReference type="ARBA" id="ARBA00022796"/>
    </source>
</evidence>
<dbReference type="GO" id="GO:0043682">
    <property type="term" value="F:P-type divalent copper transporter activity"/>
    <property type="evidence" value="ECO:0007669"/>
    <property type="project" value="TreeGrafter"/>
</dbReference>
<dbReference type="GO" id="GO:0016887">
    <property type="term" value="F:ATP hydrolysis activity"/>
    <property type="evidence" value="ECO:0007669"/>
    <property type="project" value="InterPro"/>
</dbReference>
<dbReference type="InterPro" id="IPR044492">
    <property type="entry name" value="P_typ_ATPase_HD_dom"/>
</dbReference>
<dbReference type="CDD" id="cd00371">
    <property type="entry name" value="HMA"/>
    <property type="match status" value="2"/>
</dbReference>
<keyword evidence="18" id="KW-0406">Ion transport</keyword>
<keyword evidence="5" id="KW-0813">Transport</keyword>
<dbReference type="PROSITE" id="PS00154">
    <property type="entry name" value="ATPASE_E1_E2"/>
    <property type="match status" value="1"/>
</dbReference>
<evidence type="ECO:0000256" key="7">
    <source>
        <dbReference type="ARBA" id="ARBA00022553"/>
    </source>
</evidence>
<dbReference type="InterPro" id="IPR001757">
    <property type="entry name" value="P_typ_ATPase"/>
</dbReference>
<keyword evidence="9 24" id="KW-0479">Metal-binding</keyword>
<evidence type="ECO:0000256" key="3">
    <source>
        <dbReference type="ARBA" id="ARBA00012517"/>
    </source>
</evidence>
<evidence type="ECO:0000259" key="25">
    <source>
        <dbReference type="PROSITE" id="PS50846"/>
    </source>
</evidence>
<dbReference type="SFLD" id="SFLDG00002">
    <property type="entry name" value="C1.7:_P-type_atpase_like"/>
    <property type="match status" value="1"/>
</dbReference>
<evidence type="ECO:0000256" key="6">
    <source>
        <dbReference type="ARBA" id="ARBA00022475"/>
    </source>
</evidence>
<dbReference type="KEGG" id="bvq:FHE72_19135"/>
<evidence type="ECO:0000256" key="17">
    <source>
        <dbReference type="ARBA" id="ARBA00023008"/>
    </source>
</evidence>
<keyword evidence="6 24" id="KW-1003">Cell membrane</keyword>
<evidence type="ECO:0000313" key="27">
    <source>
        <dbReference type="Proteomes" id="UP000465062"/>
    </source>
</evidence>